<gene>
    <name evidence="2" type="ORF">BO80DRAFT_482527</name>
</gene>
<dbReference type="VEuPathDB" id="FungiDB:BO80DRAFT_482527"/>
<dbReference type="AlphaFoldDB" id="A0A395GQN7"/>
<feature type="compositionally biased region" description="Polar residues" evidence="1">
    <location>
        <begin position="379"/>
        <end position="388"/>
    </location>
</feature>
<evidence type="ECO:0000256" key="1">
    <source>
        <dbReference type="SAM" id="MobiDB-lite"/>
    </source>
</evidence>
<feature type="compositionally biased region" description="Low complexity" evidence="1">
    <location>
        <begin position="179"/>
        <end position="188"/>
    </location>
</feature>
<feature type="region of interest" description="Disordered" evidence="1">
    <location>
        <begin position="277"/>
        <end position="305"/>
    </location>
</feature>
<protein>
    <submittedName>
        <fullName evidence="2">Uncharacterized protein</fullName>
    </submittedName>
</protein>
<dbReference type="RefSeq" id="XP_025571586.1">
    <property type="nucleotide sequence ID" value="XM_025723411.1"/>
</dbReference>
<feature type="compositionally biased region" description="Polar residues" evidence="1">
    <location>
        <begin position="189"/>
        <end position="198"/>
    </location>
</feature>
<keyword evidence="3" id="KW-1185">Reference proteome</keyword>
<dbReference type="EMBL" id="KZ824465">
    <property type="protein sequence ID" value="RAK97258.1"/>
    <property type="molecule type" value="Genomic_DNA"/>
</dbReference>
<proteinExistence type="predicted"/>
<accession>A0A395GQN7</accession>
<dbReference type="GeneID" id="37228276"/>
<evidence type="ECO:0000313" key="2">
    <source>
        <dbReference type="EMBL" id="RAK97258.1"/>
    </source>
</evidence>
<feature type="region of interest" description="Disordered" evidence="1">
    <location>
        <begin position="368"/>
        <end position="391"/>
    </location>
</feature>
<dbReference type="Proteomes" id="UP000249402">
    <property type="component" value="Unassembled WGS sequence"/>
</dbReference>
<feature type="compositionally biased region" description="Acidic residues" evidence="1">
    <location>
        <begin position="168"/>
        <end position="178"/>
    </location>
</feature>
<sequence>MAEIISLIVATVELSHGILEVIQSISSIRQEIQRSIQEAELVGMFLNQLVDILKDSHPSYVPQMLPCALWIATDCSQTCTKLRDVANAMEARRLMRIIKHRRLHRIQAELEHQRSMLHFTVTMLPLMKGSPGGYSNTRRDSIAELDSANVAILIHQAENMGSRRLEAEAEADDDEPVEDSSSSSSSPSGSILGTTTEVSDSEDGTGLIPFPTDPSRSGALLRIQGQQPMAGPSSAPTRSQWMHALVAFLAAIWRETSAGNLLYGPSFPMDSRLRLRNQTQPQPQPQPPSAGVNPFPEHPSDSHTTDLLTSVRHSVMSFHGAQPGNGAYGSATRRDPADPASRYRPRQPPIMRVPALWQTHASAWTPDYSDSFSVPRPSQPESPLSSGSLAHAHSPIRWETRQKTHNQTVFTSYVDDRMVSRMQYPWDDLVLGKVWTTLRRHSVNRDALQRYGFEFQEAGSYVHVFAKLDWVRPLAVSEPSQ</sequence>
<dbReference type="OrthoDB" id="4506823at2759"/>
<evidence type="ECO:0000313" key="3">
    <source>
        <dbReference type="Proteomes" id="UP000249402"/>
    </source>
</evidence>
<organism evidence="2 3">
    <name type="scientific">Aspergillus ibericus CBS 121593</name>
    <dbReference type="NCBI Taxonomy" id="1448316"/>
    <lineage>
        <taxon>Eukaryota</taxon>
        <taxon>Fungi</taxon>
        <taxon>Dikarya</taxon>
        <taxon>Ascomycota</taxon>
        <taxon>Pezizomycotina</taxon>
        <taxon>Eurotiomycetes</taxon>
        <taxon>Eurotiomycetidae</taxon>
        <taxon>Eurotiales</taxon>
        <taxon>Aspergillaceae</taxon>
        <taxon>Aspergillus</taxon>
        <taxon>Aspergillus subgen. Circumdati</taxon>
    </lineage>
</organism>
<feature type="region of interest" description="Disordered" evidence="1">
    <location>
        <begin position="318"/>
        <end position="350"/>
    </location>
</feature>
<name>A0A395GQN7_9EURO</name>
<feature type="region of interest" description="Disordered" evidence="1">
    <location>
        <begin position="165"/>
        <end position="218"/>
    </location>
</feature>
<reference evidence="2 3" key="1">
    <citation type="submission" date="2018-02" db="EMBL/GenBank/DDBJ databases">
        <title>The genomes of Aspergillus section Nigri reveals drivers in fungal speciation.</title>
        <authorList>
            <consortium name="DOE Joint Genome Institute"/>
            <person name="Vesth T.C."/>
            <person name="Nybo J."/>
            <person name="Theobald S."/>
            <person name="Brandl J."/>
            <person name="Frisvad J.C."/>
            <person name="Nielsen K.F."/>
            <person name="Lyhne E.K."/>
            <person name="Kogle M.E."/>
            <person name="Kuo A."/>
            <person name="Riley R."/>
            <person name="Clum A."/>
            <person name="Nolan M."/>
            <person name="Lipzen A."/>
            <person name="Salamov A."/>
            <person name="Henrissat B."/>
            <person name="Wiebenga A."/>
            <person name="De vries R.P."/>
            <person name="Grigoriev I.V."/>
            <person name="Mortensen U.H."/>
            <person name="Andersen M.R."/>
            <person name="Baker S.E."/>
        </authorList>
    </citation>
    <scope>NUCLEOTIDE SEQUENCE [LARGE SCALE GENOMIC DNA]</scope>
    <source>
        <strain evidence="2 3">CBS 121593</strain>
    </source>
</reference>